<keyword evidence="3" id="KW-0805">Transcription regulation</keyword>
<dbReference type="InterPro" id="IPR001138">
    <property type="entry name" value="Zn2Cys6_DnaBD"/>
</dbReference>
<dbReference type="CDD" id="cd00067">
    <property type="entry name" value="GAL4"/>
    <property type="match status" value="1"/>
</dbReference>
<keyword evidence="1" id="KW-0479">Metal-binding</keyword>
<accession>A0A9W4I4F4</accession>
<dbReference type="Proteomes" id="UP001152592">
    <property type="component" value="Unassembled WGS sequence"/>
</dbReference>
<evidence type="ECO:0000313" key="8">
    <source>
        <dbReference type="Proteomes" id="UP001152592"/>
    </source>
</evidence>
<dbReference type="GO" id="GO:0003677">
    <property type="term" value="F:DNA binding"/>
    <property type="evidence" value="ECO:0007669"/>
    <property type="project" value="UniProtKB-KW"/>
</dbReference>
<evidence type="ECO:0000256" key="6">
    <source>
        <dbReference type="ARBA" id="ARBA00023242"/>
    </source>
</evidence>
<evidence type="ECO:0000256" key="1">
    <source>
        <dbReference type="ARBA" id="ARBA00022723"/>
    </source>
</evidence>
<evidence type="ECO:0000313" key="7">
    <source>
        <dbReference type="EMBL" id="CAG8220138.1"/>
    </source>
</evidence>
<dbReference type="GO" id="GO:0000981">
    <property type="term" value="F:DNA-binding transcription factor activity, RNA polymerase II-specific"/>
    <property type="evidence" value="ECO:0007669"/>
    <property type="project" value="InterPro"/>
</dbReference>
<keyword evidence="4" id="KW-0238">DNA-binding</keyword>
<dbReference type="InterPro" id="IPR052360">
    <property type="entry name" value="Transcr_Regulatory_Proteins"/>
</dbReference>
<organism evidence="7 8">
    <name type="scientific">Penicillium salamii</name>
    <dbReference type="NCBI Taxonomy" id="1612424"/>
    <lineage>
        <taxon>Eukaryota</taxon>
        <taxon>Fungi</taxon>
        <taxon>Dikarya</taxon>
        <taxon>Ascomycota</taxon>
        <taxon>Pezizomycotina</taxon>
        <taxon>Eurotiomycetes</taxon>
        <taxon>Eurotiomycetidae</taxon>
        <taxon>Eurotiales</taxon>
        <taxon>Aspergillaceae</taxon>
        <taxon>Penicillium</taxon>
    </lineage>
</organism>
<proteinExistence type="predicted"/>
<gene>
    <name evidence="7" type="ORF">PSALAMII_LOCUS55</name>
</gene>
<dbReference type="PANTHER" id="PTHR36206:SF16">
    <property type="entry name" value="TRANSCRIPTION FACTOR DOMAIN-CONTAINING PROTEIN-RELATED"/>
    <property type="match status" value="1"/>
</dbReference>
<dbReference type="PANTHER" id="PTHR36206">
    <property type="entry name" value="ASPERCRYPTIN BIOSYNTHESIS CLUSTER-SPECIFIC TRANSCRIPTION REGULATOR ATNN-RELATED"/>
    <property type="match status" value="1"/>
</dbReference>
<dbReference type="Pfam" id="PF11951">
    <property type="entry name" value="Fungal_trans_2"/>
    <property type="match status" value="1"/>
</dbReference>
<keyword evidence="6" id="KW-0539">Nucleus</keyword>
<keyword evidence="2" id="KW-0862">Zinc</keyword>
<evidence type="ECO:0008006" key="9">
    <source>
        <dbReference type="Google" id="ProtNLM"/>
    </source>
</evidence>
<dbReference type="OrthoDB" id="10248475at2759"/>
<reference evidence="7" key="1">
    <citation type="submission" date="2021-07" db="EMBL/GenBank/DDBJ databases">
        <authorList>
            <person name="Branca A.L. A."/>
        </authorList>
    </citation>
    <scope>NUCLEOTIDE SEQUENCE</scope>
</reference>
<dbReference type="InterPro" id="IPR021858">
    <property type="entry name" value="Fun_TF"/>
</dbReference>
<sequence length="517" mass="58760">MQGRVRHKKCDEAPGSCKNCTSTGRSCEYDFQRLPRCQVSTDESGELRLRRIPDGIRWAVTTDERRCYSYFKSDTISNLVGFFDSALWQEILPQRSVSDPAVYHAVVALSAVHHDLETCGLPLPGQDLQNVWNQFALDQCGRSFTLLSRRPSSQDPLFIESILLCCLVFVLTQLLRSQYDEAFRHLQCGLNILAEAQRSHTSVAQCIVAAFDLLEIQSIQYGARDVVLGNRGSGYQTYILDTPEIFVDVQEARRSHESILGDVFRFLTWCGSLSEEDIILNYETLHRRQLDLLSQCDDFGSRFELFCGSRTFSPKEQRGADIMRLMQSSLTLNVKTCLLRDETALNYYAPEHDRHISMAAEIMTRFPDRPRVTLDIGIIPPVYAAAMWCRDQKVRRRAIKVLRSWPHREGSFESEWAAWVATEQLKAEMGYGSDRFGESGPHSKSEEGRWSGLEISGFSMEGALKSTKCMQYWPFVQAVRQAGARMPNSSPYSPYQPTLQELKFDNETIAMVTGVVA</sequence>
<dbReference type="AlphaFoldDB" id="A0A9W4I4F4"/>
<dbReference type="GO" id="GO:0008270">
    <property type="term" value="F:zinc ion binding"/>
    <property type="evidence" value="ECO:0007669"/>
    <property type="project" value="InterPro"/>
</dbReference>
<evidence type="ECO:0000256" key="3">
    <source>
        <dbReference type="ARBA" id="ARBA00023015"/>
    </source>
</evidence>
<evidence type="ECO:0000256" key="2">
    <source>
        <dbReference type="ARBA" id="ARBA00022833"/>
    </source>
</evidence>
<comment type="caution">
    <text evidence="7">The sequence shown here is derived from an EMBL/GenBank/DDBJ whole genome shotgun (WGS) entry which is preliminary data.</text>
</comment>
<evidence type="ECO:0000256" key="4">
    <source>
        <dbReference type="ARBA" id="ARBA00023125"/>
    </source>
</evidence>
<dbReference type="EMBL" id="CAJVPD010000005">
    <property type="protein sequence ID" value="CAG8220138.1"/>
    <property type="molecule type" value="Genomic_DNA"/>
</dbReference>
<name>A0A9W4I4F4_9EURO</name>
<protein>
    <recommendedName>
        <fullName evidence="9">Zn(2)-C6 fungal-type domain-containing protein</fullName>
    </recommendedName>
</protein>
<keyword evidence="5" id="KW-0804">Transcription</keyword>
<evidence type="ECO:0000256" key="5">
    <source>
        <dbReference type="ARBA" id="ARBA00023163"/>
    </source>
</evidence>